<comment type="caution">
    <text evidence="2">The sequence shown here is derived from an EMBL/GenBank/DDBJ whole genome shotgun (WGS) entry which is preliminary data.</text>
</comment>
<protein>
    <submittedName>
        <fullName evidence="2">Uncharacterized protein</fullName>
    </submittedName>
</protein>
<sequence>MRAGTTFSHRARRTAFRRPRRQDRHRPVRSLDTRDAPVFNHKANFTGRNPLRGGGGGGTVVHAVPAGGQRAGSLAAVRMLRQSGRVGRNLRPGGTSAGFCGKKPDKEEKEPERRTRDYADRREGGRESSRGLSEGEPGCSESELPLGSESRREHNPRHLTPITKSPTSATAPQVVFN</sequence>
<evidence type="ECO:0000256" key="1">
    <source>
        <dbReference type="SAM" id="MobiDB-lite"/>
    </source>
</evidence>
<name>A0A834BWP2_ORYME</name>
<feature type="region of interest" description="Disordered" evidence="1">
    <location>
        <begin position="1"/>
        <end position="56"/>
    </location>
</feature>
<feature type="compositionally biased region" description="Basic and acidic residues" evidence="1">
    <location>
        <begin position="102"/>
        <end position="129"/>
    </location>
</feature>
<evidence type="ECO:0000313" key="3">
    <source>
        <dbReference type="Proteomes" id="UP000646548"/>
    </source>
</evidence>
<dbReference type="AlphaFoldDB" id="A0A834BWP2"/>
<proteinExistence type="predicted"/>
<feature type="compositionally biased region" description="Polar residues" evidence="1">
    <location>
        <begin position="162"/>
        <end position="177"/>
    </location>
</feature>
<accession>A0A834BWP2</accession>
<gene>
    <name evidence="2" type="ORF">FQA47_023106</name>
</gene>
<organism evidence="2 3">
    <name type="scientific">Oryzias melastigma</name>
    <name type="common">Marine medaka</name>
    <dbReference type="NCBI Taxonomy" id="30732"/>
    <lineage>
        <taxon>Eukaryota</taxon>
        <taxon>Metazoa</taxon>
        <taxon>Chordata</taxon>
        <taxon>Craniata</taxon>
        <taxon>Vertebrata</taxon>
        <taxon>Euteleostomi</taxon>
        <taxon>Actinopterygii</taxon>
        <taxon>Neopterygii</taxon>
        <taxon>Teleostei</taxon>
        <taxon>Neoteleostei</taxon>
        <taxon>Acanthomorphata</taxon>
        <taxon>Ovalentaria</taxon>
        <taxon>Atherinomorphae</taxon>
        <taxon>Beloniformes</taxon>
        <taxon>Adrianichthyidae</taxon>
        <taxon>Oryziinae</taxon>
        <taxon>Oryzias</taxon>
    </lineage>
</organism>
<reference evidence="2" key="1">
    <citation type="journal article" name="BMC Genomics">
        <title>Long-read sequencing and de novo genome assembly of marine medaka (Oryzias melastigma).</title>
        <authorList>
            <person name="Liang P."/>
            <person name="Saqib H.S.A."/>
            <person name="Ni X."/>
            <person name="Shen Y."/>
        </authorList>
    </citation>
    <scope>NUCLEOTIDE SEQUENCE</scope>
    <source>
        <strain evidence="2">Bigg-433</strain>
    </source>
</reference>
<evidence type="ECO:0000313" key="2">
    <source>
        <dbReference type="EMBL" id="KAF6716010.1"/>
    </source>
</evidence>
<dbReference type="Proteomes" id="UP000646548">
    <property type="component" value="Unassembled WGS sequence"/>
</dbReference>
<dbReference type="EMBL" id="WKFB01001015">
    <property type="protein sequence ID" value="KAF6716010.1"/>
    <property type="molecule type" value="Genomic_DNA"/>
</dbReference>
<feature type="compositionally biased region" description="Basic residues" evidence="1">
    <location>
        <begin position="9"/>
        <end position="28"/>
    </location>
</feature>
<feature type="region of interest" description="Disordered" evidence="1">
    <location>
        <begin position="83"/>
        <end position="177"/>
    </location>
</feature>